<gene>
    <name evidence="8" type="ORF">D9758_018913</name>
</gene>
<dbReference type="GO" id="GO:0008270">
    <property type="term" value="F:zinc ion binding"/>
    <property type="evidence" value="ECO:0007669"/>
    <property type="project" value="UniProtKB-KW"/>
</dbReference>
<evidence type="ECO:0000256" key="1">
    <source>
        <dbReference type="ARBA" id="ARBA00004123"/>
    </source>
</evidence>
<reference evidence="8 9" key="1">
    <citation type="journal article" date="2020" name="ISME J.">
        <title>Uncovering the hidden diversity of litter-decomposition mechanisms in mushroom-forming fungi.</title>
        <authorList>
            <person name="Floudas D."/>
            <person name="Bentzer J."/>
            <person name="Ahren D."/>
            <person name="Johansson T."/>
            <person name="Persson P."/>
            <person name="Tunlid A."/>
        </authorList>
    </citation>
    <scope>NUCLEOTIDE SEQUENCE [LARGE SCALE GENOMIC DNA]</scope>
    <source>
        <strain evidence="8 9">CBS 291.85</strain>
    </source>
</reference>
<evidence type="ECO:0008006" key="10">
    <source>
        <dbReference type="Google" id="ProtNLM"/>
    </source>
</evidence>
<keyword evidence="3" id="KW-0863">Zinc-finger</keyword>
<dbReference type="InterPro" id="IPR052035">
    <property type="entry name" value="ZnF_BED_domain_contain"/>
</dbReference>
<keyword evidence="5" id="KW-0539">Nucleus</keyword>
<dbReference type="Proteomes" id="UP000559256">
    <property type="component" value="Unassembled WGS sequence"/>
</dbReference>
<feature type="compositionally biased region" description="Acidic residues" evidence="6">
    <location>
        <begin position="159"/>
        <end position="170"/>
    </location>
</feature>
<organism evidence="8 9">
    <name type="scientific">Tetrapyrgos nigripes</name>
    <dbReference type="NCBI Taxonomy" id="182062"/>
    <lineage>
        <taxon>Eukaryota</taxon>
        <taxon>Fungi</taxon>
        <taxon>Dikarya</taxon>
        <taxon>Basidiomycota</taxon>
        <taxon>Agaricomycotina</taxon>
        <taxon>Agaricomycetes</taxon>
        <taxon>Agaricomycetidae</taxon>
        <taxon>Agaricales</taxon>
        <taxon>Marasmiineae</taxon>
        <taxon>Marasmiaceae</taxon>
        <taxon>Tetrapyrgos</taxon>
    </lineage>
</organism>
<comment type="subcellular location">
    <subcellularLocation>
        <location evidence="1">Nucleus</location>
    </subcellularLocation>
</comment>
<dbReference type="PANTHER" id="PTHR46481">
    <property type="entry name" value="ZINC FINGER BED DOMAIN-CONTAINING PROTEIN 4"/>
    <property type="match status" value="1"/>
</dbReference>
<keyword evidence="2" id="KW-0479">Metal-binding</keyword>
<keyword evidence="7" id="KW-0812">Transmembrane</keyword>
<evidence type="ECO:0000256" key="2">
    <source>
        <dbReference type="ARBA" id="ARBA00022723"/>
    </source>
</evidence>
<evidence type="ECO:0000256" key="7">
    <source>
        <dbReference type="SAM" id="Phobius"/>
    </source>
</evidence>
<evidence type="ECO:0000256" key="6">
    <source>
        <dbReference type="SAM" id="MobiDB-lite"/>
    </source>
</evidence>
<dbReference type="SUPFAM" id="SSF53098">
    <property type="entry name" value="Ribonuclease H-like"/>
    <property type="match status" value="1"/>
</dbReference>
<keyword evidence="9" id="KW-1185">Reference proteome</keyword>
<name>A0A8H5BZL3_9AGAR</name>
<feature type="region of interest" description="Disordered" evidence="6">
    <location>
        <begin position="553"/>
        <end position="579"/>
    </location>
</feature>
<dbReference type="GO" id="GO:0005634">
    <property type="term" value="C:nucleus"/>
    <property type="evidence" value="ECO:0007669"/>
    <property type="project" value="UniProtKB-SubCell"/>
</dbReference>
<proteinExistence type="predicted"/>
<evidence type="ECO:0000313" key="8">
    <source>
        <dbReference type="EMBL" id="KAF5332385.1"/>
    </source>
</evidence>
<dbReference type="EMBL" id="JAACJM010000306">
    <property type="protein sequence ID" value="KAF5332385.1"/>
    <property type="molecule type" value="Genomic_DNA"/>
</dbReference>
<dbReference type="PANTHER" id="PTHR46481:SF10">
    <property type="entry name" value="ZINC FINGER BED DOMAIN-CONTAINING PROTEIN 39"/>
    <property type="match status" value="1"/>
</dbReference>
<dbReference type="InterPro" id="IPR012337">
    <property type="entry name" value="RNaseH-like_sf"/>
</dbReference>
<dbReference type="AlphaFoldDB" id="A0A8H5BZL3"/>
<evidence type="ECO:0000256" key="5">
    <source>
        <dbReference type="ARBA" id="ARBA00023242"/>
    </source>
</evidence>
<keyword evidence="7" id="KW-0472">Membrane</keyword>
<feature type="region of interest" description="Disordered" evidence="6">
    <location>
        <begin position="154"/>
        <end position="178"/>
    </location>
</feature>
<protein>
    <recommendedName>
        <fullName evidence="10">HAT C-terminal dimerisation domain-containing protein</fullName>
    </recommendedName>
</protein>
<dbReference type="OrthoDB" id="3264316at2759"/>
<keyword evidence="7" id="KW-1133">Transmembrane helix</keyword>
<feature type="compositionally biased region" description="Basic and acidic residues" evidence="6">
    <location>
        <begin position="555"/>
        <end position="566"/>
    </location>
</feature>
<keyword evidence="4" id="KW-0862">Zinc</keyword>
<sequence length="579" mass="65287">MPLRVRMLDLQKYIDTGAYCNTSSLDSFSSCAAAGPQRGHTRPVLSASDPRSISRHIFSWFFGILLAVTTPIFIVYPLLRFGGLKNEDVDVFACPENNRIRCMAHVVNLIVQATLKVMEEAESPDDVDYYFFHKDQPIHYDEADDEDLQAMEAERDNDGNDGDESDSESNECEKGEDSLLETSDLKEARFASALKRLRIITTEIVSSPQRRTSFRRCARKQYSPSQKNDKGTPLFKLIVVRDAINVWVFEHEDLRSLGLSKQDWKTLEEIECILEIFTKVTHMMSQADTPTLPFVLPMHRHMDKKLRALGKDPKYSKYSSAIDAGLQKLSKYHELAKTNQFYVVATGKSQLVTLRFDLIGLENANQMSINHVYESYASSIPLGLNSTSPVKPKKGSIHAELVQELLDDIPSDSDDGNLPSSNGGLPSEFERYIASEGGAGDSMKPLQWWRSHSKTTEDTRGFPVISHIAQKPSSMKAETTTLAVCSKVWLKSGLFMFDSLKLVSGGKKPAGKSDHEFFVGSQTEPEIFTGLQYTLRFLQVAFRVRYDGQFEQVPDSDRREERDVSHKSISRSWQGGFKI</sequence>
<comment type="caution">
    <text evidence="8">The sequence shown here is derived from an EMBL/GenBank/DDBJ whole genome shotgun (WGS) entry which is preliminary data.</text>
</comment>
<feature type="transmembrane region" description="Helical" evidence="7">
    <location>
        <begin position="57"/>
        <end position="79"/>
    </location>
</feature>
<evidence type="ECO:0000256" key="3">
    <source>
        <dbReference type="ARBA" id="ARBA00022771"/>
    </source>
</evidence>
<evidence type="ECO:0000313" key="9">
    <source>
        <dbReference type="Proteomes" id="UP000559256"/>
    </source>
</evidence>
<evidence type="ECO:0000256" key="4">
    <source>
        <dbReference type="ARBA" id="ARBA00022833"/>
    </source>
</evidence>
<accession>A0A8H5BZL3</accession>